<name>A0AAJ6ZRP2_PAPXU</name>
<feature type="region of interest" description="Disordered" evidence="1">
    <location>
        <begin position="53"/>
        <end position="101"/>
    </location>
</feature>
<evidence type="ECO:0000313" key="2">
    <source>
        <dbReference type="RefSeq" id="XP_013177784.1"/>
    </source>
</evidence>
<feature type="compositionally biased region" description="Basic and acidic residues" evidence="1">
    <location>
        <begin position="53"/>
        <end position="66"/>
    </location>
</feature>
<dbReference type="RefSeq" id="XP_013177784.1">
    <property type="nucleotide sequence ID" value="XM_013322330.1"/>
</dbReference>
<proteinExistence type="predicted"/>
<dbReference type="AlphaFoldDB" id="A0AAJ6ZRP2"/>
<organism evidence="2">
    <name type="scientific">Papilio xuthus</name>
    <name type="common">Asian swallowtail butterfly</name>
    <dbReference type="NCBI Taxonomy" id="66420"/>
    <lineage>
        <taxon>Eukaryota</taxon>
        <taxon>Metazoa</taxon>
        <taxon>Ecdysozoa</taxon>
        <taxon>Arthropoda</taxon>
        <taxon>Hexapoda</taxon>
        <taxon>Insecta</taxon>
        <taxon>Pterygota</taxon>
        <taxon>Neoptera</taxon>
        <taxon>Endopterygota</taxon>
        <taxon>Lepidoptera</taxon>
        <taxon>Glossata</taxon>
        <taxon>Ditrysia</taxon>
        <taxon>Papilionoidea</taxon>
        <taxon>Papilionidae</taxon>
        <taxon>Papilioninae</taxon>
        <taxon>Papilio</taxon>
    </lineage>
</organism>
<feature type="compositionally biased region" description="Low complexity" evidence="1">
    <location>
        <begin position="75"/>
        <end position="89"/>
    </location>
</feature>
<gene>
    <name evidence="2" type="primary">LOC106125221</name>
</gene>
<feature type="compositionally biased region" description="Acidic residues" evidence="1">
    <location>
        <begin position="1"/>
        <end position="20"/>
    </location>
</feature>
<sequence>MDDNEGYERDELDDIIDGSDSETSISRSTTASSIASSMYDKCHFILELHDLKKDKQTVEKRPDSRVKKLKKKTKSPASTKKSESSDSSSGNDDYTLTQSHVSKEQFFDAHESYYGLPDKDPNRNQNNIRDINKVKEIRVITTGHSDRHPHLPQIGVKIPESIEKEKLKPDDINQATNVKM</sequence>
<accession>A0AAJ6ZRP2</accession>
<dbReference type="KEGG" id="pxu:106125221"/>
<protein>
    <submittedName>
        <fullName evidence="2">Uncharacterized protein LOC106125221 isoform X1</fullName>
    </submittedName>
</protein>
<reference evidence="2" key="1">
    <citation type="submission" date="2025-08" db="UniProtKB">
        <authorList>
            <consortium name="RefSeq"/>
        </authorList>
    </citation>
    <scope>IDENTIFICATION</scope>
</reference>
<feature type="compositionally biased region" description="Polar residues" evidence="1">
    <location>
        <begin position="90"/>
        <end position="100"/>
    </location>
</feature>
<dbReference type="Proteomes" id="UP000694872">
    <property type="component" value="Unplaced"/>
</dbReference>
<feature type="compositionally biased region" description="Low complexity" evidence="1">
    <location>
        <begin position="21"/>
        <end position="32"/>
    </location>
</feature>
<dbReference type="GeneID" id="106125221"/>
<feature type="region of interest" description="Disordered" evidence="1">
    <location>
        <begin position="1"/>
        <end position="32"/>
    </location>
</feature>
<evidence type="ECO:0000256" key="1">
    <source>
        <dbReference type="SAM" id="MobiDB-lite"/>
    </source>
</evidence>